<proteinExistence type="predicted"/>
<feature type="domain" description="Peptidase C1A papain C-terminal" evidence="1">
    <location>
        <begin position="7"/>
        <end position="84"/>
    </location>
</feature>
<protein>
    <recommendedName>
        <fullName evidence="1">Peptidase C1A papain C-terminal domain-containing protein</fullName>
    </recommendedName>
</protein>
<dbReference type="Gene3D" id="3.90.70.10">
    <property type="entry name" value="Cysteine proteinases"/>
    <property type="match status" value="1"/>
</dbReference>
<sequence length="294" mass="32786">MRVGHGRTEHERVEEICRWIEHKGPVVSTGFEVTADFTGAPEGAYDTQSGHTTPRGLHAVVIDGWKKMPYGQWAWLVKNSWGDRLNHKEVPFGQDGIDAGVLGIPRFPLGYPAPSPIPRWRLAISGEPLCGPWRERDSTDSTSYHLCYYVERQTGERRLAFVATPGPDLCKCCVLPITSQARETGVHEGNGWLTEEFMDNSLLSSLGVRPDESGILWVSVRLRVTGEDELELSFKRQDRGYTMFVYERVRFSGSREGRSTLKELQSPVAPSYQPVYVVGEEGGGCGVPSPMLCD</sequence>
<keyword evidence="3" id="KW-1185">Reference proteome</keyword>
<dbReference type="EMBL" id="CDMY01000613">
    <property type="protein sequence ID" value="CEM26271.1"/>
    <property type="molecule type" value="Genomic_DNA"/>
</dbReference>
<organism evidence="2 3">
    <name type="scientific">Vitrella brassicaformis (strain CCMP3155)</name>
    <dbReference type="NCBI Taxonomy" id="1169540"/>
    <lineage>
        <taxon>Eukaryota</taxon>
        <taxon>Sar</taxon>
        <taxon>Alveolata</taxon>
        <taxon>Colpodellida</taxon>
        <taxon>Vitrellaceae</taxon>
        <taxon>Vitrella</taxon>
    </lineage>
</organism>
<dbReference type="SUPFAM" id="SSF54001">
    <property type="entry name" value="Cysteine proteinases"/>
    <property type="match status" value="1"/>
</dbReference>
<dbReference type="InParanoid" id="A0A0G4GBD3"/>
<dbReference type="GO" id="GO:0006508">
    <property type="term" value="P:proteolysis"/>
    <property type="evidence" value="ECO:0007669"/>
    <property type="project" value="InterPro"/>
</dbReference>
<dbReference type="Pfam" id="PF00112">
    <property type="entry name" value="Peptidase_C1"/>
    <property type="match status" value="1"/>
</dbReference>
<dbReference type="VEuPathDB" id="CryptoDB:Vbra_17310"/>
<gene>
    <name evidence="2" type="ORF">Vbra_17310</name>
</gene>
<evidence type="ECO:0000313" key="2">
    <source>
        <dbReference type="EMBL" id="CEM26271.1"/>
    </source>
</evidence>
<evidence type="ECO:0000313" key="3">
    <source>
        <dbReference type="Proteomes" id="UP000041254"/>
    </source>
</evidence>
<dbReference type="InterPro" id="IPR038765">
    <property type="entry name" value="Papain-like_cys_pep_sf"/>
</dbReference>
<dbReference type="GO" id="GO:0008234">
    <property type="term" value="F:cysteine-type peptidase activity"/>
    <property type="evidence" value="ECO:0007669"/>
    <property type="project" value="InterPro"/>
</dbReference>
<accession>A0A0G4GBD3</accession>
<reference evidence="2 3" key="1">
    <citation type="submission" date="2014-11" db="EMBL/GenBank/DDBJ databases">
        <authorList>
            <person name="Zhu J."/>
            <person name="Qi W."/>
            <person name="Song R."/>
        </authorList>
    </citation>
    <scope>NUCLEOTIDE SEQUENCE [LARGE SCALE GENOMIC DNA]</scope>
</reference>
<dbReference type="AlphaFoldDB" id="A0A0G4GBD3"/>
<dbReference type="Proteomes" id="UP000041254">
    <property type="component" value="Unassembled WGS sequence"/>
</dbReference>
<evidence type="ECO:0000259" key="1">
    <source>
        <dbReference type="Pfam" id="PF00112"/>
    </source>
</evidence>
<name>A0A0G4GBD3_VITBC</name>
<dbReference type="InterPro" id="IPR000668">
    <property type="entry name" value="Peptidase_C1A_C"/>
</dbReference>